<name>A0A3N2QTI4_9RHOB</name>
<keyword evidence="3" id="KW-1185">Reference proteome</keyword>
<evidence type="ECO:0000256" key="1">
    <source>
        <dbReference type="SAM" id="MobiDB-lite"/>
    </source>
</evidence>
<evidence type="ECO:0000313" key="3">
    <source>
        <dbReference type="Proteomes" id="UP000268016"/>
    </source>
</evidence>
<dbReference type="EMBL" id="RDRB01000009">
    <property type="protein sequence ID" value="ROT98524.1"/>
    <property type="molecule type" value="Genomic_DNA"/>
</dbReference>
<proteinExistence type="predicted"/>
<organism evidence="2 3">
    <name type="scientific">Histidinibacterium lentulum</name>
    <dbReference type="NCBI Taxonomy" id="2480588"/>
    <lineage>
        <taxon>Bacteria</taxon>
        <taxon>Pseudomonadati</taxon>
        <taxon>Pseudomonadota</taxon>
        <taxon>Alphaproteobacteria</taxon>
        <taxon>Rhodobacterales</taxon>
        <taxon>Paracoccaceae</taxon>
        <taxon>Histidinibacterium</taxon>
    </lineage>
</organism>
<comment type="caution">
    <text evidence="2">The sequence shown here is derived from an EMBL/GenBank/DDBJ whole genome shotgun (WGS) entry which is preliminary data.</text>
</comment>
<feature type="region of interest" description="Disordered" evidence="1">
    <location>
        <begin position="45"/>
        <end position="209"/>
    </location>
</feature>
<protein>
    <recommendedName>
        <fullName evidence="4">NADH:ubiquinone oxidoreductase</fullName>
    </recommendedName>
</protein>
<dbReference type="Gene3D" id="1.10.150.20">
    <property type="entry name" value="5' to 3' exonuclease, C-terminal subdomain"/>
    <property type="match status" value="1"/>
</dbReference>
<feature type="compositionally biased region" description="Basic and acidic residues" evidence="1">
    <location>
        <begin position="166"/>
        <end position="183"/>
    </location>
</feature>
<feature type="compositionally biased region" description="Low complexity" evidence="1">
    <location>
        <begin position="98"/>
        <end position="120"/>
    </location>
</feature>
<evidence type="ECO:0008006" key="4">
    <source>
        <dbReference type="Google" id="ProtNLM"/>
    </source>
</evidence>
<feature type="compositionally biased region" description="Basic and acidic residues" evidence="1">
    <location>
        <begin position="53"/>
        <end position="63"/>
    </location>
</feature>
<dbReference type="AlphaFoldDB" id="A0A3N2QTI4"/>
<gene>
    <name evidence="2" type="ORF">EAT49_16410</name>
</gene>
<dbReference type="Proteomes" id="UP000268016">
    <property type="component" value="Unassembled WGS sequence"/>
</dbReference>
<reference evidence="2 3" key="1">
    <citation type="submission" date="2018-10" db="EMBL/GenBank/DDBJ databases">
        <title>Histidinibacterium lentulum gen. nov., sp. nov., a marine bacterium from the culture broth of Picochlorum sp. 122.</title>
        <authorList>
            <person name="Wang G."/>
        </authorList>
    </citation>
    <scope>NUCLEOTIDE SEQUENCE [LARGE SCALE GENOMIC DNA]</scope>
    <source>
        <strain evidence="2 3">B17</strain>
    </source>
</reference>
<feature type="compositionally biased region" description="Low complexity" evidence="1">
    <location>
        <begin position="79"/>
        <end position="90"/>
    </location>
</feature>
<evidence type="ECO:0000313" key="2">
    <source>
        <dbReference type="EMBL" id="ROT98524.1"/>
    </source>
</evidence>
<sequence length="276" mass="27665">MMQTTAALTFGSPVVLGMASAIAVQGYVWRMAMAGPVLAMRVSSGRGAVSETTADKARPKAVEKVAAPGAVTPKPAAVKSDAPKAATPKADPAKAETPKPAAAKPQPVKADVSKPAAAKPEPVKAETAKAGAPKPEPMKAEAPKTAAPEAKPVKADAPKAAAPKTEPVKAETPKTEASKEAPPKSEPAQAAGPEGPVQPPALAAPRGGKGDDLTLLAGVGPKLAETLNGFGIHHFDQIAAWTPAHVAWMDENLGVPGGRASRGDWVTAAAVLSGTA</sequence>
<accession>A0A3N2QTI4</accession>